<evidence type="ECO:0000259" key="3">
    <source>
        <dbReference type="Pfam" id="PF04892"/>
    </source>
</evidence>
<dbReference type="PANTHER" id="PTHR28008:SF1">
    <property type="entry name" value="DOMAIN PROTEIN, PUTATIVE (AFU_ORTHOLOGUE AFUA_3G10980)-RELATED"/>
    <property type="match status" value="1"/>
</dbReference>
<gene>
    <name evidence="5" type="ORF">SAMN05421829_106211</name>
</gene>
<feature type="transmembrane region" description="Helical" evidence="2">
    <location>
        <begin position="328"/>
        <end position="349"/>
    </location>
</feature>
<keyword evidence="2" id="KW-1133">Transmembrane helix</keyword>
<proteinExistence type="predicted"/>
<dbReference type="Gene3D" id="2.70.98.70">
    <property type="match status" value="1"/>
</dbReference>
<dbReference type="EMBL" id="FTMD01000006">
    <property type="protein sequence ID" value="SIQ74755.1"/>
    <property type="molecule type" value="Genomic_DNA"/>
</dbReference>
<dbReference type="InterPro" id="IPR006976">
    <property type="entry name" value="VanZ-like"/>
</dbReference>
<feature type="transmembrane region" description="Helical" evidence="2">
    <location>
        <begin position="190"/>
        <end position="211"/>
    </location>
</feature>
<dbReference type="PANTHER" id="PTHR28008">
    <property type="entry name" value="DOMAIN PROTEIN, PUTATIVE (AFU_ORTHOLOGUE AFUA_3G10980)-RELATED"/>
    <property type="match status" value="1"/>
</dbReference>
<evidence type="ECO:0000259" key="4">
    <source>
        <dbReference type="Pfam" id="PF07940"/>
    </source>
</evidence>
<feature type="transmembrane region" description="Helical" evidence="2">
    <location>
        <begin position="278"/>
        <end position="297"/>
    </location>
</feature>
<dbReference type="Pfam" id="PF04892">
    <property type="entry name" value="VanZ"/>
    <property type="match status" value="1"/>
</dbReference>
<reference evidence="6" key="1">
    <citation type="submission" date="2017-01" db="EMBL/GenBank/DDBJ databases">
        <authorList>
            <person name="Varghese N."/>
            <person name="Submissions S."/>
        </authorList>
    </citation>
    <scope>NUCLEOTIDE SEQUENCE [LARGE SCALE GENOMIC DNA]</scope>
    <source>
        <strain evidence="6">ATCC 51758</strain>
    </source>
</reference>
<accession>A0A1N6VA84</accession>
<feature type="transmembrane region" description="Helical" evidence="2">
    <location>
        <begin position="356"/>
        <end position="373"/>
    </location>
</feature>
<dbReference type="InterPro" id="IPR012480">
    <property type="entry name" value="Hepar_II_III_C"/>
</dbReference>
<dbReference type="AlphaFoldDB" id="A0A1N6VA84"/>
<evidence type="ECO:0000313" key="6">
    <source>
        <dbReference type="Proteomes" id="UP000186819"/>
    </source>
</evidence>
<feature type="transmembrane region" description="Helical" evidence="2">
    <location>
        <begin position="223"/>
        <end position="245"/>
    </location>
</feature>
<dbReference type="InterPro" id="IPR008929">
    <property type="entry name" value="Chondroitin_lyas"/>
</dbReference>
<feature type="domain" description="VanZ-like" evidence="3">
    <location>
        <begin position="29"/>
        <end position="123"/>
    </location>
</feature>
<feature type="transmembrane region" description="Helical" evidence="2">
    <location>
        <begin position="110"/>
        <end position="130"/>
    </location>
</feature>
<protein>
    <submittedName>
        <fullName evidence="5">VanZ like family protein</fullName>
    </submittedName>
</protein>
<feature type="transmembrane region" description="Helical" evidence="2">
    <location>
        <begin position="73"/>
        <end position="90"/>
    </location>
</feature>
<dbReference type="GO" id="GO:0016829">
    <property type="term" value="F:lyase activity"/>
    <property type="evidence" value="ECO:0007669"/>
    <property type="project" value="InterPro"/>
</dbReference>
<feature type="domain" description="Heparinase II/III-like C-terminal" evidence="4">
    <location>
        <begin position="773"/>
        <end position="999"/>
    </location>
</feature>
<name>A0A1N6VA84_9RHOO</name>
<feature type="transmembrane region" description="Helical" evidence="2">
    <location>
        <begin position="251"/>
        <end position="271"/>
    </location>
</feature>
<keyword evidence="2" id="KW-0812">Transmembrane</keyword>
<dbReference type="Gene3D" id="1.50.10.100">
    <property type="entry name" value="Chondroitin AC/alginate lyase"/>
    <property type="match status" value="1"/>
</dbReference>
<dbReference type="Proteomes" id="UP000186819">
    <property type="component" value="Unassembled WGS sequence"/>
</dbReference>
<dbReference type="Pfam" id="PF07940">
    <property type="entry name" value="Hepar_II_III_C"/>
    <property type="match status" value="1"/>
</dbReference>
<organism evidence="5 6">
    <name type="scientific">Aromatoleum tolulyticum</name>
    <dbReference type="NCBI Taxonomy" id="34027"/>
    <lineage>
        <taxon>Bacteria</taxon>
        <taxon>Pseudomonadati</taxon>
        <taxon>Pseudomonadota</taxon>
        <taxon>Betaproteobacteria</taxon>
        <taxon>Rhodocyclales</taxon>
        <taxon>Rhodocyclaceae</taxon>
        <taxon>Aromatoleum</taxon>
    </lineage>
</organism>
<evidence type="ECO:0000256" key="1">
    <source>
        <dbReference type="ARBA" id="ARBA00004196"/>
    </source>
</evidence>
<feature type="transmembrane region" description="Helical" evidence="2">
    <location>
        <begin position="435"/>
        <end position="455"/>
    </location>
</feature>
<feature type="transmembrane region" description="Helical" evidence="2">
    <location>
        <begin position="150"/>
        <end position="170"/>
    </location>
</feature>
<dbReference type="GO" id="GO:0030313">
    <property type="term" value="C:cell envelope"/>
    <property type="evidence" value="ECO:0007669"/>
    <property type="project" value="UniProtKB-SubCell"/>
</dbReference>
<evidence type="ECO:0000313" key="5">
    <source>
        <dbReference type="EMBL" id="SIQ74755.1"/>
    </source>
</evidence>
<sequence length="1147" mass="124380">MPALAALSYVLLIAYGSLFPFADWRQGGVQPFAFLAGGLPREVSASDVFVNILAYIPLGVLFWIWPGRVFTRAIAVLLAVLLGAMVSIGMEATQSYLPSRVASLGDVLTNMGGAAIGAVAAGLLSSRAGLGGRVHRWREALLRPGAQAEIAFAASCMAMFVLLGPLAPALDGVGRASSVLPALLAFFDVGGANPVAVVTYAAQALGLMALCAVGLRLDRPRRAVVFGVLTALLFAKFCVAVLYLGVPVQRWIVSGKAFFGLVLAAAVFWPLARRDRLLAGVGGAALVAAFVIEQLSANAPPPTYIFAPAAAAPMNWVPFRGQMHGSTGVLDVLGGSLQFLALGCLACAVTSRRLRIGVAFFGAVAVFAVAFATEWGQRTIPGRHPDITDALLALGGWLAAWIWAPVDVSADAPLPSPARGAQHGDGRAQGRRRRAVGAALAVLSVVGAFGVLGVLTRPIELPLQGGSLPRLPLPEELPPVRLSGFRMAHPRLPAPTSADMAALRMHNPAYLDEQRRQAKGGRGNLEASITMAFIEPGTQDLELLFRRLMEVQFHYRANGTETVVQAYDWLYDQWSEAQRLQLRERVADGFEFAYRVIRDERMTPYNVYFYNSPFQRLLALAIALYGDDPRGEGAMRVAHHLLKNDVLPVWRQVMGKNGGWHEGGEYVGIGIGQAVYRVPAMWRAATGEDLFRSEPELRGFLEFLTYRVRPDGTHFRWGDAGFFDKDVPDQVALAVEYDYPAGIGHTRAYTPTSWPWGPLPLPSQIDSGARERLPTSKFFDGIGMVVARSGWGRDATYVTFKAGDNYWSHSHLDQGGFTIFKGGALAIDSGLYGPEYGSDHHMNYTYQSIAHNLVTVTDPDDNEPVVNKRGEKRHIANDGGQRRVGSGWGIEPAPLNLPEWQSRREIYHTGKIEAYVEQDGLTIAVADVTPAYTNAYSGEGTFSHRTRRVERAWRVFAYDKVDDVVVVQDQVVAAEPSFRKRWLLHAIEPPALGRDRFVVRTLASDRPSRLGGSLHATVVFPADATLNAVGGRGLEFLVDDVNYDEGGKVQAAAARIPLAEPGSWRIEVLPGRERLEDQFLVVMLPGPLAYKPAHAIKRLAEGGRVGCEIAGPKRTTRWWFRPGTNGVEVEIDAGGERKTVRALASGG</sequence>
<comment type="subcellular location">
    <subcellularLocation>
        <location evidence="1">Cell envelope</location>
    </subcellularLocation>
</comment>
<feature type="transmembrane region" description="Helical" evidence="2">
    <location>
        <begin position="393"/>
        <end position="414"/>
    </location>
</feature>
<feature type="transmembrane region" description="Helical" evidence="2">
    <location>
        <begin position="48"/>
        <end position="66"/>
    </location>
</feature>
<keyword evidence="6" id="KW-1185">Reference proteome</keyword>
<evidence type="ECO:0000256" key="2">
    <source>
        <dbReference type="SAM" id="Phobius"/>
    </source>
</evidence>
<dbReference type="STRING" id="34027.SAMN05421829_106211"/>
<keyword evidence="2" id="KW-0472">Membrane</keyword>